<dbReference type="InterPro" id="IPR018060">
    <property type="entry name" value="HTH_AraC"/>
</dbReference>
<dbReference type="InterPro" id="IPR009057">
    <property type="entry name" value="Homeodomain-like_sf"/>
</dbReference>
<dbReference type="RefSeq" id="WP_166217067.1">
    <property type="nucleotide sequence ID" value="NZ_CP088285.1"/>
</dbReference>
<dbReference type="PROSITE" id="PS00041">
    <property type="entry name" value="HTH_ARAC_FAMILY_1"/>
    <property type="match status" value="1"/>
</dbReference>
<dbReference type="SUPFAM" id="SSF46689">
    <property type="entry name" value="Homeodomain-like"/>
    <property type="match status" value="2"/>
</dbReference>
<comment type="caution">
    <text evidence="5">The sequence shown here is derived from an EMBL/GenBank/DDBJ whole genome shotgun (WGS) entry which is preliminary data.</text>
</comment>
<protein>
    <submittedName>
        <fullName evidence="5">Helix-turn-helix transcriptional regulator</fullName>
    </submittedName>
</protein>
<dbReference type="EMBL" id="JAAOLE020000001">
    <property type="protein sequence ID" value="NVI47674.1"/>
    <property type="molecule type" value="Genomic_DNA"/>
</dbReference>
<evidence type="ECO:0000313" key="5">
    <source>
        <dbReference type="EMBL" id="NVI47674.1"/>
    </source>
</evidence>
<proteinExistence type="predicted"/>
<dbReference type="GO" id="GO:0043565">
    <property type="term" value="F:sequence-specific DNA binding"/>
    <property type="evidence" value="ECO:0007669"/>
    <property type="project" value="InterPro"/>
</dbReference>
<evidence type="ECO:0000259" key="4">
    <source>
        <dbReference type="PROSITE" id="PS01124"/>
    </source>
</evidence>
<dbReference type="AlphaFoldDB" id="A0A973W5Y3"/>
<dbReference type="InterPro" id="IPR018062">
    <property type="entry name" value="HTH_AraC-typ_CS"/>
</dbReference>
<evidence type="ECO:0000256" key="1">
    <source>
        <dbReference type="ARBA" id="ARBA00023015"/>
    </source>
</evidence>
<accession>A0A973W5Y3</accession>
<dbReference type="InterPro" id="IPR020449">
    <property type="entry name" value="Tscrpt_reg_AraC-type_HTH"/>
</dbReference>
<dbReference type="PANTHER" id="PTHR46796">
    <property type="entry name" value="HTH-TYPE TRANSCRIPTIONAL ACTIVATOR RHAS-RELATED"/>
    <property type="match status" value="1"/>
</dbReference>
<gene>
    <name evidence="5" type="ORF">HAP48_032925</name>
</gene>
<keyword evidence="3" id="KW-0804">Transcription</keyword>
<keyword evidence="2" id="KW-0238">DNA-binding</keyword>
<feature type="domain" description="HTH araC/xylS-type" evidence="4">
    <location>
        <begin position="202"/>
        <end position="300"/>
    </location>
</feature>
<dbReference type="PANTHER" id="PTHR46796:SF14">
    <property type="entry name" value="TRANSCRIPTIONAL REGULATORY PROTEIN"/>
    <property type="match status" value="1"/>
</dbReference>
<name>A0A973W5Y3_9BRAD</name>
<dbReference type="SMART" id="SM00342">
    <property type="entry name" value="HTH_ARAC"/>
    <property type="match status" value="1"/>
</dbReference>
<dbReference type="PROSITE" id="PS01124">
    <property type="entry name" value="HTH_ARAC_FAMILY_2"/>
    <property type="match status" value="1"/>
</dbReference>
<dbReference type="GO" id="GO:0003700">
    <property type="term" value="F:DNA-binding transcription factor activity"/>
    <property type="evidence" value="ECO:0007669"/>
    <property type="project" value="InterPro"/>
</dbReference>
<dbReference type="Pfam" id="PF12833">
    <property type="entry name" value="HTH_18"/>
    <property type="match status" value="1"/>
</dbReference>
<organism evidence="5">
    <name type="scientific">Bradyrhizobium septentrionale</name>
    <dbReference type="NCBI Taxonomy" id="1404411"/>
    <lineage>
        <taxon>Bacteria</taxon>
        <taxon>Pseudomonadati</taxon>
        <taxon>Pseudomonadota</taxon>
        <taxon>Alphaproteobacteria</taxon>
        <taxon>Hyphomicrobiales</taxon>
        <taxon>Nitrobacteraceae</taxon>
        <taxon>Bradyrhizobium</taxon>
    </lineage>
</organism>
<evidence type="ECO:0000256" key="2">
    <source>
        <dbReference type="ARBA" id="ARBA00023125"/>
    </source>
</evidence>
<sequence>MTQASTFGQRVGRYLHLKDAPSAVITRSMRGIDLAAAETQNDNPVPGLSGSMADEAYIVSLKLHDYPDCELWKHGKCVTKADVRAGTTWLYDLRQDPRYVIDKPFHSIQFYLPRSALDRIAEEAGGPRVEDLACQFGTGNDDEVMRHIGAALLQGLRRPDEANQLFIDHMMLAFGAHIAQAYGGLQRVTNSARGGLAPWQVKRACERLDSDLGGELSLQQIAAEFGLSVGHFSRAFRASTGLPPHQWLLRQRVKAAKELMTVRELPLAEIAISAGFANQSHFTRVFSAAVGISPGLWRREKLGLSEGGTRRLV</sequence>
<keyword evidence="1" id="KW-0805">Transcription regulation</keyword>
<dbReference type="InterPro" id="IPR050204">
    <property type="entry name" value="AraC_XylS_family_regulators"/>
</dbReference>
<dbReference type="Gene3D" id="1.10.10.60">
    <property type="entry name" value="Homeodomain-like"/>
    <property type="match status" value="2"/>
</dbReference>
<evidence type="ECO:0000256" key="3">
    <source>
        <dbReference type="ARBA" id="ARBA00023163"/>
    </source>
</evidence>
<dbReference type="PRINTS" id="PR00032">
    <property type="entry name" value="HTHARAC"/>
</dbReference>
<reference evidence="5" key="1">
    <citation type="submission" date="2020-06" db="EMBL/GenBank/DDBJ databases">
        <title>Whole Genome Sequence of Bradyrhizobium sp. Strain 1S1.</title>
        <authorList>
            <person name="Bromfield E.S.P."/>
            <person name="Cloutier S."/>
        </authorList>
    </citation>
    <scope>NUCLEOTIDE SEQUENCE [LARGE SCALE GENOMIC DNA]</scope>
    <source>
        <strain evidence="5">1S1</strain>
    </source>
</reference>